<dbReference type="AlphaFoldDB" id="A0A4U6UCI2"/>
<feature type="region of interest" description="Disordered" evidence="1">
    <location>
        <begin position="108"/>
        <end position="131"/>
    </location>
</feature>
<protein>
    <submittedName>
        <fullName evidence="3">Uncharacterized protein</fullName>
    </submittedName>
</protein>
<dbReference type="Proteomes" id="UP000298652">
    <property type="component" value="Chromosome 6"/>
</dbReference>
<dbReference type="EMBL" id="CM016557">
    <property type="protein sequence ID" value="TKW11259.1"/>
    <property type="molecule type" value="Genomic_DNA"/>
</dbReference>
<accession>A0A4U6UCI2</accession>
<evidence type="ECO:0000256" key="2">
    <source>
        <dbReference type="SAM" id="Phobius"/>
    </source>
</evidence>
<keyword evidence="2" id="KW-0812">Transmembrane</keyword>
<evidence type="ECO:0000256" key="1">
    <source>
        <dbReference type="SAM" id="MobiDB-lite"/>
    </source>
</evidence>
<sequence length="131" mass="14254">MGSVSCWRDWISSLISTASTHVLLNGDLVILIYNVRCCFILLMEILHGLLMKTVQSGVLAPPANPSSAAVPDCWTDPPVQGQRLATASPSGNYMHQRLFYRKDSECCPGEYQETGSESEGKDEGPGPQVLL</sequence>
<reference evidence="3" key="1">
    <citation type="submission" date="2019-03" db="EMBL/GenBank/DDBJ databases">
        <title>WGS assembly of Setaria viridis.</title>
        <authorList>
            <person name="Huang P."/>
            <person name="Jenkins J."/>
            <person name="Grimwood J."/>
            <person name="Barry K."/>
            <person name="Healey A."/>
            <person name="Mamidi S."/>
            <person name="Sreedasyam A."/>
            <person name="Shu S."/>
            <person name="Feldman M."/>
            <person name="Wu J."/>
            <person name="Yu Y."/>
            <person name="Chen C."/>
            <person name="Johnson J."/>
            <person name="Rokhsar D."/>
            <person name="Baxter I."/>
            <person name="Schmutz J."/>
            <person name="Brutnell T."/>
            <person name="Kellogg E."/>
        </authorList>
    </citation>
    <scope>NUCLEOTIDE SEQUENCE [LARGE SCALE GENOMIC DNA]</scope>
</reference>
<name>A0A4U6UCI2_SETVI</name>
<keyword evidence="4" id="KW-1185">Reference proteome</keyword>
<keyword evidence="2" id="KW-0472">Membrane</keyword>
<dbReference type="Gramene" id="TKW11259">
    <property type="protein sequence ID" value="TKW11259"/>
    <property type="gene ID" value="SEVIR_6G221800v2"/>
</dbReference>
<feature type="transmembrane region" description="Helical" evidence="2">
    <location>
        <begin position="28"/>
        <end position="46"/>
    </location>
</feature>
<gene>
    <name evidence="3" type="ORF">SEVIR_6G221800v2</name>
</gene>
<evidence type="ECO:0000313" key="3">
    <source>
        <dbReference type="EMBL" id="TKW11259.1"/>
    </source>
</evidence>
<organism evidence="3 4">
    <name type="scientific">Setaria viridis</name>
    <name type="common">Green bristlegrass</name>
    <name type="synonym">Setaria italica subsp. viridis</name>
    <dbReference type="NCBI Taxonomy" id="4556"/>
    <lineage>
        <taxon>Eukaryota</taxon>
        <taxon>Viridiplantae</taxon>
        <taxon>Streptophyta</taxon>
        <taxon>Embryophyta</taxon>
        <taxon>Tracheophyta</taxon>
        <taxon>Spermatophyta</taxon>
        <taxon>Magnoliopsida</taxon>
        <taxon>Liliopsida</taxon>
        <taxon>Poales</taxon>
        <taxon>Poaceae</taxon>
        <taxon>PACMAD clade</taxon>
        <taxon>Panicoideae</taxon>
        <taxon>Panicodae</taxon>
        <taxon>Paniceae</taxon>
        <taxon>Cenchrinae</taxon>
        <taxon>Setaria</taxon>
    </lineage>
</organism>
<proteinExistence type="predicted"/>
<keyword evidence="2" id="KW-1133">Transmembrane helix</keyword>
<evidence type="ECO:0000313" key="4">
    <source>
        <dbReference type="Proteomes" id="UP000298652"/>
    </source>
</evidence>